<name>A0A7W8HY57_9CAUL</name>
<evidence type="ECO:0000313" key="2">
    <source>
        <dbReference type="EMBL" id="MBB5292071.1"/>
    </source>
</evidence>
<feature type="transmembrane region" description="Helical" evidence="1">
    <location>
        <begin position="20"/>
        <end position="41"/>
    </location>
</feature>
<dbReference type="Proteomes" id="UP000566663">
    <property type="component" value="Unassembled WGS sequence"/>
</dbReference>
<dbReference type="AlphaFoldDB" id="A0A7W8HY57"/>
<evidence type="ECO:0000313" key="3">
    <source>
        <dbReference type="Proteomes" id="UP000566663"/>
    </source>
</evidence>
<keyword evidence="1" id="KW-0812">Transmembrane</keyword>
<proteinExistence type="predicted"/>
<dbReference type="RefSeq" id="WP_183254160.1">
    <property type="nucleotide sequence ID" value="NZ_BAAAFF010000002.1"/>
</dbReference>
<keyword evidence="1" id="KW-1133">Transmembrane helix</keyword>
<protein>
    <submittedName>
        <fullName evidence="2">Uncharacterized protein</fullName>
    </submittedName>
</protein>
<gene>
    <name evidence="2" type="ORF">HNQ67_001591</name>
</gene>
<comment type="caution">
    <text evidence="2">The sequence shown here is derived from an EMBL/GenBank/DDBJ whole genome shotgun (WGS) entry which is preliminary data.</text>
</comment>
<organism evidence="2 3">
    <name type="scientific">Brevundimonas basaltis</name>
    <dbReference type="NCBI Taxonomy" id="472166"/>
    <lineage>
        <taxon>Bacteria</taxon>
        <taxon>Pseudomonadati</taxon>
        <taxon>Pseudomonadota</taxon>
        <taxon>Alphaproteobacteria</taxon>
        <taxon>Caulobacterales</taxon>
        <taxon>Caulobacteraceae</taxon>
        <taxon>Brevundimonas</taxon>
    </lineage>
</organism>
<dbReference type="EMBL" id="JACHFZ010000003">
    <property type="protein sequence ID" value="MBB5292071.1"/>
    <property type="molecule type" value="Genomic_DNA"/>
</dbReference>
<evidence type="ECO:0000256" key="1">
    <source>
        <dbReference type="SAM" id="Phobius"/>
    </source>
</evidence>
<keyword evidence="3" id="KW-1185">Reference proteome</keyword>
<reference evidence="2 3" key="1">
    <citation type="submission" date="2020-08" db="EMBL/GenBank/DDBJ databases">
        <title>Genomic Encyclopedia of Type Strains, Phase IV (KMG-IV): sequencing the most valuable type-strain genomes for metagenomic binning, comparative biology and taxonomic classification.</title>
        <authorList>
            <person name="Goeker M."/>
        </authorList>
    </citation>
    <scope>NUCLEOTIDE SEQUENCE [LARGE SCALE GENOMIC DNA]</scope>
    <source>
        <strain evidence="2 3">DSM 25335</strain>
    </source>
</reference>
<accession>A0A7W8HY57</accession>
<keyword evidence="1" id="KW-0472">Membrane</keyword>
<sequence>MKESLFKRGGDRLRARRGGVGRWLCYVVGVPAIPLLVWLVWSEPRPAWLLVMAGAFLLLELSDPLWPRPTARDEEDLRRKDRAALRASIRRFQDGSVDWSTMDYFTVSRVANLEPPRTLEALLGGPLKRIFDICEDETGIRVAARAMEFAPGPVARLKDRHARSESQAREVDAAVMAELERRFGKRGSDGRYLVDCYLGKRTHNG</sequence>